<keyword evidence="3" id="KW-0813">Transport</keyword>
<comment type="subcellular location">
    <subcellularLocation>
        <location evidence="1">Cell outer membrane</location>
        <topology evidence="1">Multi-pass membrane protein</topology>
    </subcellularLocation>
</comment>
<comment type="similarity">
    <text evidence="2">Belongs to the BexD/CtrA/VexA family.</text>
</comment>
<dbReference type="PANTHER" id="PTHR33619:SF3">
    <property type="entry name" value="POLYSACCHARIDE EXPORT PROTEIN GFCE-RELATED"/>
    <property type="match status" value="1"/>
</dbReference>
<dbReference type="Pfam" id="PF22461">
    <property type="entry name" value="SLBB_2"/>
    <property type="match status" value="1"/>
</dbReference>
<protein>
    <submittedName>
        <fullName evidence="17">Polysaccharide export protein</fullName>
    </submittedName>
</protein>
<feature type="domain" description="SLBB" evidence="16">
    <location>
        <begin position="108"/>
        <end position="187"/>
    </location>
</feature>
<keyword evidence="6" id="KW-0812">Transmembrane</keyword>
<evidence type="ECO:0000256" key="1">
    <source>
        <dbReference type="ARBA" id="ARBA00004571"/>
    </source>
</evidence>
<keyword evidence="10" id="KW-0626">Porin</keyword>
<dbReference type="GO" id="GO:0046930">
    <property type="term" value="C:pore complex"/>
    <property type="evidence" value="ECO:0007669"/>
    <property type="project" value="UniProtKB-KW"/>
</dbReference>
<name>A0A6B3LU20_9BACT</name>
<organism evidence="17 18">
    <name type="scientific">Pontibacter burrus</name>
    <dbReference type="NCBI Taxonomy" id="2704466"/>
    <lineage>
        <taxon>Bacteria</taxon>
        <taxon>Pseudomonadati</taxon>
        <taxon>Bacteroidota</taxon>
        <taxon>Cytophagia</taxon>
        <taxon>Cytophagales</taxon>
        <taxon>Hymenobacteraceae</taxon>
        <taxon>Pontibacter</taxon>
    </lineage>
</organism>
<evidence type="ECO:0000256" key="12">
    <source>
        <dbReference type="ARBA" id="ARBA00023139"/>
    </source>
</evidence>
<keyword evidence="8" id="KW-0625">Polysaccharide transport</keyword>
<keyword evidence="14" id="KW-0449">Lipoprotein</keyword>
<evidence type="ECO:0000256" key="5">
    <source>
        <dbReference type="ARBA" id="ARBA00022597"/>
    </source>
</evidence>
<keyword evidence="12" id="KW-0564">Palmitate</keyword>
<proteinExistence type="inferred from homology"/>
<reference evidence="17 18" key="1">
    <citation type="submission" date="2020-02" db="EMBL/GenBank/DDBJ databases">
        <authorList>
            <person name="Kim M.K."/>
        </authorList>
    </citation>
    <scope>NUCLEOTIDE SEQUENCE [LARGE SCALE GENOMIC DNA]</scope>
    <source>
        <strain evidence="17 18">BT327</strain>
    </source>
</reference>
<keyword evidence="4" id="KW-1134">Transmembrane beta strand</keyword>
<dbReference type="InterPro" id="IPR049712">
    <property type="entry name" value="Poly_export"/>
</dbReference>
<accession>A0A6B3LU20</accession>
<feature type="domain" description="Polysaccharide export protein N-terminal" evidence="15">
    <location>
        <begin position="8"/>
        <end position="103"/>
    </location>
</feature>
<evidence type="ECO:0000256" key="7">
    <source>
        <dbReference type="ARBA" id="ARBA00022729"/>
    </source>
</evidence>
<evidence type="ECO:0000256" key="4">
    <source>
        <dbReference type="ARBA" id="ARBA00022452"/>
    </source>
</evidence>
<evidence type="ECO:0000256" key="13">
    <source>
        <dbReference type="ARBA" id="ARBA00023237"/>
    </source>
</evidence>
<evidence type="ECO:0000256" key="2">
    <source>
        <dbReference type="ARBA" id="ARBA00009450"/>
    </source>
</evidence>
<comment type="caution">
    <text evidence="17">The sequence shown here is derived from an EMBL/GenBank/DDBJ whole genome shotgun (WGS) entry which is preliminary data.</text>
</comment>
<evidence type="ECO:0000259" key="16">
    <source>
        <dbReference type="Pfam" id="PF22461"/>
    </source>
</evidence>
<evidence type="ECO:0000256" key="8">
    <source>
        <dbReference type="ARBA" id="ARBA00023047"/>
    </source>
</evidence>
<keyword evidence="18" id="KW-1185">Reference proteome</keyword>
<evidence type="ECO:0000256" key="3">
    <source>
        <dbReference type="ARBA" id="ARBA00022448"/>
    </source>
</evidence>
<dbReference type="GO" id="GO:0006811">
    <property type="term" value="P:monoatomic ion transport"/>
    <property type="evidence" value="ECO:0007669"/>
    <property type="project" value="UniProtKB-KW"/>
</dbReference>
<dbReference type="PANTHER" id="PTHR33619">
    <property type="entry name" value="POLYSACCHARIDE EXPORT PROTEIN GFCE-RELATED"/>
    <property type="match status" value="1"/>
</dbReference>
<evidence type="ECO:0000256" key="6">
    <source>
        <dbReference type="ARBA" id="ARBA00022692"/>
    </source>
</evidence>
<dbReference type="Proteomes" id="UP000474777">
    <property type="component" value="Unassembled WGS sequence"/>
</dbReference>
<dbReference type="GO" id="GO:0015159">
    <property type="term" value="F:polysaccharide transmembrane transporter activity"/>
    <property type="evidence" value="ECO:0007669"/>
    <property type="project" value="InterPro"/>
</dbReference>
<dbReference type="GO" id="GO:0015288">
    <property type="term" value="F:porin activity"/>
    <property type="evidence" value="ECO:0007669"/>
    <property type="project" value="UniProtKB-KW"/>
</dbReference>
<gene>
    <name evidence="17" type="ORF">GXP69_08575</name>
</gene>
<evidence type="ECO:0000256" key="14">
    <source>
        <dbReference type="ARBA" id="ARBA00023288"/>
    </source>
</evidence>
<dbReference type="InterPro" id="IPR003715">
    <property type="entry name" value="Poly_export_N"/>
</dbReference>
<evidence type="ECO:0000313" key="17">
    <source>
        <dbReference type="EMBL" id="NEM97746.1"/>
    </source>
</evidence>
<sequence length="223" mass="24735">MGTANSLDPVIQKNDLLSISISSLNPEASLVFNMPNLTATQAPTVAGNVTQASGYLVDQDGNIQFPFLGNVKAAGLTKKEFKNYITTELVRRKLLLDPIVNVRYLNYKVSVLGEVAHPSVLTIPNEKVTLLEALGLAGDMTIYAKRDNVMLIREEDGKKVIRRIDLTSDVLFTSPYYYLRSNDIIYVEPNKSKIESTGRVNQWLPIIFSGLSFGAIVLDRLTR</sequence>
<dbReference type="InterPro" id="IPR054765">
    <property type="entry name" value="SLBB_dom"/>
</dbReference>
<evidence type="ECO:0000256" key="9">
    <source>
        <dbReference type="ARBA" id="ARBA00023065"/>
    </source>
</evidence>
<keyword evidence="13" id="KW-0998">Cell outer membrane</keyword>
<evidence type="ECO:0000256" key="11">
    <source>
        <dbReference type="ARBA" id="ARBA00023136"/>
    </source>
</evidence>
<dbReference type="AlphaFoldDB" id="A0A6B3LU20"/>
<dbReference type="GO" id="GO:0009279">
    <property type="term" value="C:cell outer membrane"/>
    <property type="evidence" value="ECO:0007669"/>
    <property type="project" value="UniProtKB-SubCell"/>
</dbReference>
<evidence type="ECO:0000259" key="15">
    <source>
        <dbReference type="Pfam" id="PF02563"/>
    </source>
</evidence>
<keyword evidence="9" id="KW-0406">Ion transport</keyword>
<evidence type="ECO:0000256" key="10">
    <source>
        <dbReference type="ARBA" id="ARBA00023114"/>
    </source>
</evidence>
<keyword evidence="5" id="KW-0762">Sugar transport</keyword>
<dbReference type="EMBL" id="JAAGWD010000003">
    <property type="protein sequence ID" value="NEM97746.1"/>
    <property type="molecule type" value="Genomic_DNA"/>
</dbReference>
<dbReference type="Pfam" id="PF02563">
    <property type="entry name" value="Poly_export"/>
    <property type="match status" value="1"/>
</dbReference>
<evidence type="ECO:0000313" key="18">
    <source>
        <dbReference type="Proteomes" id="UP000474777"/>
    </source>
</evidence>
<dbReference type="Gene3D" id="3.30.1950.10">
    <property type="entry name" value="wza like domain"/>
    <property type="match status" value="1"/>
</dbReference>
<keyword evidence="7" id="KW-0732">Signal</keyword>
<keyword evidence="11" id="KW-0472">Membrane</keyword>